<accession>A0A9N7V665</accession>
<gene>
    <name evidence="2" type="ORF">PLEPLA_LOCUS30566</name>
</gene>
<feature type="compositionally biased region" description="Polar residues" evidence="1">
    <location>
        <begin position="103"/>
        <end position="114"/>
    </location>
</feature>
<feature type="compositionally biased region" description="Low complexity" evidence="1">
    <location>
        <begin position="76"/>
        <end position="85"/>
    </location>
</feature>
<protein>
    <submittedName>
        <fullName evidence="2">Uncharacterized protein</fullName>
    </submittedName>
</protein>
<evidence type="ECO:0000313" key="2">
    <source>
        <dbReference type="EMBL" id="CAB1442847.1"/>
    </source>
</evidence>
<keyword evidence="3" id="KW-1185">Reference proteome</keyword>
<dbReference type="Proteomes" id="UP001153269">
    <property type="component" value="Unassembled WGS sequence"/>
</dbReference>
<reference evidence="2" key="1">
    <citation type="submission" date="2020-03" db="EMBL/GenBank/DDBJ databases">
        <authorList>
            <person name="Weist P."/>
        </authorList>
    </citation>
    <scope>NUCLEOTIDE SEQUENCE</scope>
</reference>
<organism evidence="2 3">
    <name type="scientific">Pleuronectes platessa</name>
    <name type="common">European plaice</name>
    <dbReference type="NCBI Taxonomy" id="8262"/>
    <lineage>
        <taxon>Eukaryota</taxon>
        <taxon>Metazoa</taxon>
        <taxon>Chordata</taxon>
        <taxon>Craniata</taxon>
        <taxon>Vertebrata</taxon>
        <taxon>Euteleostomi</taxon>
        <taxon>Actinopterygii</taxon>
        <taxon>Neopterygii</taxon>
        <taxon>Teleostei</taxon>
        <taxon>Neoteleostei</taxon>
        <taxon>Acanthomorphata</taxon>
        <taxon>Carangaria</taxon>
        <taxon>Pleuronectiformes</taxon>
        <taxon>Pleuronectoidei</taxon>
        <taxon>Pleuronectidae</taxon>
        <taxon>Pleuronectes</taxon>
    </lineage>
</organism>
<evidence type="ECO:0000256" key="1">
    <source>
        <dbReference type="SAM" id="MobiDB-lite"/>
    </source>
</evidence>
<proteinExistence type="predicted"/>
<feature type="region of interest" description="Disordered" evidence="1">
    <location>
        <begin position="1"/>
        <end position="114"/>
    </location>
</feature>
<name>A0A9N7V665_PLEPL</name>
<sequence>MNPTKRADPGRLEVERVGPHGAPLGGSSQGGVRASASGSSSKAGEEPKLQHQAPPLKQGRSQSFSIRLLLERRGGVRASASGSSSKEGEESELQHQAPPLKQGRSQSFSIRLLL</sequence>
<comment type="caution">
    <text evidence="2">The sequence shown here is derived from an EMBL/GenBank/DDBJ whole genome shotgun (WGS) entry which is preliminary data.</text>
</comment>
<dbReference type="EMBL" id="CADEAL010002935">
    <property type="protein sequence ID" value="CAB1442847.1"/>
    <property type="molecule type" value="Genomic_DNA"/>
</dbReference>
<feature type="compositionally biased region" description="Low complexity" evidence="1">
    <location>
        <begin position="30"/>
        <end position="42"/>
    </location>
</feature>
<feature type="compositionally biased region" description="Basic and acidic residues" evidence="1">
    <location>
        <begin position="1"/>
        <end position="18"/>
    </location>
</feature>
<evidence type="ECO:0000313" key="3">
    <source>
        <dbReference type="Proteomes" id="UP001153269"/>
    </source>
</evidence>
<dbReference type="AlphaFoldDB" id="A0A9N7V665"/>